<dbReference type="Proteomes" id="UP001230915">
    <property type="component" value="Unassembled WGS sequence"/>
</dbReference>
<evidence type="ECO:0000256" key="2">
    <source>
        <dbReference type="ARBA" id="ARBA00023315"/>
    </source>
</evidence>
<dbReference type="RefSeq" id="WP_308863889.1">
    <property type="nucleotide sequence ID" value="NZ_JAVHUL010000012.1"/>
</dbReference>
<dbReference type="PANTHER" id="PTHR43792">
    <property type="entry name" value="GNAT FAMILY, PUTATIVE (AFU_ORTHOLOGUE AFUA_3G00765)-RELATED-RELATED"/>
    <property type="match status" value="1"/>
</dbReference>
<dbReference type="EMBL" id="JAVHUL010000012">
    <property type="protein sequence ID" value="MDQ7917174.1"/>
    <property type="molecule type" value="Genomic_DNA"/>
</dbReference>
<sequence>MKNFTSLSTPRLQLRSLETRDWEEISYLRSDALMNQYVSRSSAKNKKEALAFIYKIQKGIRNREILYWSICFKDDPKMLGSICLWHFSKDGTTAEVGYDLATNVQGKGIMDEALKKLIDYAFHELNLQKIEAYTHKENAKSLALLERNHFKLNLKQKDKNNKNNVILTLAC</sequence>
<evidence type="ECO:0000256" key="1">
    <source>
        <dbReference type="ARBA" id="ARBA00022679"/>
    </source>
</evidence>
<dbReference type="InterPro" id="IPR016181">
    <property type="entry name" value="Acyl_CoA_acyltransferase"/>
</dbReference>
<dbReference type="PANTHER" id="PTHR43792:SF8">
    <property type="entry name" value="[RIBOSOMAL PROTEIN US5]-ALANINE N-ACETYLTRANSFERASE"/>
    <property type="match status" value="1"/>
</dbReference>
<dbReference type="Pfam" id="PF13302">
    <property type="entry name" value="Acetyltransf_3"/>
    <property type="match status" value="1"/>
</dbReference>
<keyword evidence="6" id="KW-1185">Reference proteome</keyword>
<dbReference type="SUPFAM" id="SSF55729">
    <property type="entry name" value="Acyl-CoA N-acyltransferases (Nat)"/>
    <property type="match status" value="1"/>
</dbReference>
<organism evidence="5 6">
    <name type="scientific">Mesonia profundi</name>
    <dbReference type="NCBI Taxonomy" id="3070998"/>
    <lineage>
        <taxon>Bacteria</taxon>
        <taxon>Pseudomonadati</taxon>
        <taxon>Bacteroidota</taxon>
        <taxon>Flavobacteriia</taxon>
        <taxon>Flavobacteriales</taxon>
        <taxon>Flavobacteriaceae</taxon>
        <taxon>Mesonia</taxon>
    </lineage>
</organism>
<accession>A0ABU1A0P1</accession>
<dbReference type="PROSITE" id="PS51186">
    <property type="entry name" value="GNAT"/>
    <property type="match status" value="1"/>
</dbReference>
<protein>
    <submittedName>
        <fullName evidence="5">GNAT family N-acetyltransferase</fullName>
    </submittedName>
</protein>
<comment type="caution">
    <text evidence="5">The sequence shown here is derived from an EMBL/GenBank/DDBJ whole genome shotgun (WGS) entry which is preliminary data.</text>
</comment>
<feature type="domain" description="N-acetyltransferase" evidence="4">
    <location>
        <begin position="12"/>
        <end position="171"/>
    </location>
</feature>
<keyword evidence="2" id="KW-0012">Acyltransferase</keyword>
<reference evidence="5 6" key="1">
    <citation type="submission" date="2023-08" db="EMBL/GenBank/DDBJ databases">
        <title>Mesonia sp. MT50, isolated from deep-sea sediment of the Mariana Trench.</title>
        <authorList>
            <person name="Fu H."/>
        </authorList>
    </citation>
    <scope>NUCLEOTIDE SEQUENCE [LARGE SCALE GENOMIC DNA]</scope>
    <source>
        <strain evidence="5 6">MT50</strain>
    </source>
</reference>
<dbReference type="InterPro" id="IPR051531">
    <property type="entry name" value="N-acetyltransferase"/>
</dbReference>
<evidence type="ECO:0000259" key="4">
    <source>
        <dbReference type="PROSITE" id="PS51186"/>
    </source>
</evidence>
<name>A0ABU1A0P1_9FLAO</name>
<gene>
    <name evidence="5" type="ORF">RBU60_06265</name>
</gene>
<keyword evidence="1" id="KW-0808">Transferase</keyword>
<evidence type="ECO:0000256" key="3">
    <source>
        <dbReference type="ARBA" id="ARBA00038502"/>
    </source>
</evidence>
<proteinExistence type="inferred from homology"/>
<evidence type="ECO:0000313" key="6">
    <source>
        <dbReference type="Proteomes" id="UP001230915"/>
    </source>
</evidence>
<dbReference type="InterPro" id="IPR000182">
    <property type="entry name" value="GNAT_dom"/>
</dbReference>
<comment type="similarity">
    <text evidence="3">Belongs to the acetyltransferase family. RimJ subfamily.</text>
</comment>
<evidence type="ECO:0000313" key="5">
    <source>
        <dbReference type="EMBL" id="MDQ7917174.1"/>
    </source>
</evidence>
<dbReference type="Gene3D" id="3.40.630.30">
    <property type="match status" value="1"/>
</dbReference>